<feature type="chain" id="PRO_5011679390" evidence="1">
    <location>
        <begin position="24"/>
        <end position="158"/>
    </location>
</feature>
<dbReference type="InterPro" id="IPR006045">
    <property type="entry name" value="Cupin_1"/>
</dbReference>
<dbReference type="Gene3D" id="2.60.120.10">
    <property type="entry name" value="Jelly Rolls"/>
    <property type="match status" value="1"/>
</dbReference>
<dbReference type="RefSeq" id="WP_093255070.1">
    <property type="nucleotide sequence ID" value="NZ_FNQM01000012.1"/>
</dbReference>
<evidence type="ECO:0000256" key="1">
    <source>
        <dbReference type="SAM" id="SignalP"/>
    </source>
</evidence>
<dbReference type="AlphaFoldDB" id="A0A1H4E9K1"/>
<sequence>MKLKRRLSPLVVALIAGAPAARAVEAQPVAECPPEFRLTAPQELVAPPDEGATREVLTWVSLDGWRGVEGLALRIRKLTVAPGGWVPLHWHNDRPSVDYIIEGVLVEHNSFCSVELPHHAGDAANRFGDFHAHWWVNQTDKAVVLVSADVVPLDQVNY</sequence>
<dbReference type="InterPro" id="IPR011051">
    <property type="entry name" value="RmlC_Cupin_sf"/>
</dbReference>
<organism evidence="3 4">
    <name type="scientific">Rubrimonas cliftonensis</name>
    <dbReference type="NCBI Taxonomy" id="89524"/>
    <lineage>
        <taxon>Bacteria</taxon>
        <taxon>Pseudomonadati</taxon>
        <taxon>Pseudomonadota</taxon>
        <taxon>Alphaproteobacteria</taxon>
        <taxon>Rhodobacterales</taxon>
        <taxon>Paracoccaceae</taxon>
        <taxon>Rubrimonas</taxon>
    </lineage>
</organism>
<keyword evidence="4" id="KW-1185">Reference proteome</keyword>
<dbReference type="EMBL" id="FNQM01000012">
    <property type="protein sequence ID" value="SEA80992.1"/>
    <property type="molecule type" value="Genomic_DNA"/>
</dbReference>
<evidence type="ECO:0000313" key="3">
    <source>
        <dbReference type="EMBL" id="SEA80992.1"/>
    </source>
</evidence>
<evidence type="ECO:0000313" key="4">
    <source>
        <dbReference type="Proteomes" id="UP000198703"/>
    </source>
</evidence>
<feature type="domain" description="Cupin type-1" evidence="2">
    <location>
        <begin position="64"/>
        <end position="148"/>
    </location>
</feature>
<reference evidence="3 4" key="1">
    <citation type="submission" date="2016-10" db="EMBL/GenBank/DDBJ databases">
        <authorList>
            <person name="de Groot N.N."/>
        </authorList>
    </citation>
    <scope>NUCLEOTIDE SEQUENCE [LARGE SCALE GENOMIC DNA]</scope>
    <source>
        <strain evidence="3 4">DSM 15345</strain>
    </source>
</reference>
<evidence type="ECO:0000259" key="2">
    <source>
        <dbReference type="Pfam" id="PF00190"/>
    </source>
</evidence>
<keyword evidence="1" id="KW-0732">Signal</keyword>
<dbReference type="InterPro" id="IPR014710">
    <property type="entry name" value="RmlC-like_jellyroll"/>
</dbReference>
<dbReference type="Pfam" id="PF00190">
    <property type="entry name" value="Cupin_1"/>
    <property type="match status" value="1"/>
</dbReference>
<protein>
    <submittedName>
        <fullName evidence="3">Cupin</fullName>
    </submittedName>
</protein>
<accession>A0A1H4E9K1</accession>
<gene>
    <name evidence="3" type="ORF">SAMN05444370_11294</name>
</gene>
<name>A0A1H4E9K1_9RHOB</name>
<dbReference type="CDD" id="cd02208">
    <property type="entry name" value="cupin_RmlC-like"/>
    <property type="match status" value="1"/>
</dbReference>
<dbReference type="STRING" id="89524.SAMN05444370_11294"/>
<dbReference type="SUPFAM" id="SSF51182">
    <property type="entry name" value="RmlC-like cupins"/>
    <property type="match status" value="1"/>
</dbReference>
<dbReference type="Proteomes" id="UP000198703">
    <property type="component" value="Unassembled WGS sequence"/>
</dbReference>
<proteinExistence type="predicted"/>
<dbReference type="OrthoDB" id="8561853at2"/>
<feature type="signal peptide" evidence="1">
    <location>
        <begin position="1"/>
        <end position="23"/>
    </location>
</feature>